<feature type="transmembrane region" description="Helical" evidence="2">
    <location>
        <begin position="60"/>
        <end position="82"/>
    </location>
</feature>
<keyword evidence="2" id="KW-1133">Transmembrane helix</keyword>
<keyword evidence="4" id="KW-1185">Reference proteome</keyword>
<proteinExistence type="predicted"/>
<dbReference type="EMBL" id="WBVT01000042">
    <property type="protein sequence ID" value="KAB7789587.1"/>
    <property type="molecule type" value="Genomic_DNA"/>
</dbReference>
<feature type="transmembrane region" description="Helical" evidence="2">
    <location>
        <begin position="136"/>
        <end position="156"/>
    </location>
</feature>
<keyword evidence="2" id="KW-0472">Membrane</keyword>
<feature type="transmembrane region" description="Helical" evidence="2">
    <location>
        <begin position="20"/>
        <end position="40"/>
    </location>
</feature>
<feature type="transmembrane region" description="Helical" evidence="2">
    <location>
        <begin position="213"/>
        <end position="234"/>
    </location>
</feature>
<feature type="transmembrane region" description="Helical" evidence="2">
    <location>
        <begin position="188"/>
        <end position="207"/>
    </location>
</feature>
<protein>
    <submittedName>
        <fullName evidence="3">Uncharacterized protein</fullName>
    </submittedName>
</protein>
<feature type="region of interest" description="Disordered" evidence="1">
    <location>
        <begin position="332"/>
        <end position="379"/>
    </location>
</feature>
<accession>A0A6I1GJQ0</accession>
<feature type="transmembrane region" description="Helical" evidence="2">
    <location>
        <begin position="295"/>
        <end position="316"/>
    </location>
</feature>
<comment type="caution">
    <text evidence="3">The sequence shown here is derived from an EMBL/GenBank/DDBJ whole genome shotgun (WGS) entry which is preliminary data.</text>
</comment>
<gene>
    <name evidence="3" type="ORF">F7D09_1911</name>
</gene>
<organism evidence="3 4">
    <name type="scientific">Bifidobacterium leontopitheci</name>
    <dbReference type="NCBI Taxonomy" id="2650774"/>
    <lineage>
        <taxon>Bacteria</taxon>
        <taxon>Bacillati</taxon>
        <taxon>Actinomycetota</taxon>
        <taxon>Actinomycetes</taxon>
        <taxon>Bifidobacteriales</taxon>
        <taxon>Bifidobacteriaceae</taxon>
        <taxon>Bifidobacterium</taxon>
    </lineage>
</organism>
<dbReference type="AlphaFoldDB" id="A0A6I1GJQ0"/>
<reference evidence="3 4" key="1">
    <citation type="submission" date="2019-09" db="EMBL/GenBank/DDBJ databases">
        <title>Characterization of the phylogenetic diversity of two novel species belonging to the genus Bifidobacterium: Bifidobacterium cebidarum sp. nov. and Bifidobacterium leontopitheci sp. nov.</title>
        <authorList>
            <person name="Lugli G.A."/>
            <person name="Duranti S."/>
            <person name="Milani C."/>
            <person name="Turroni F."/>
            <person name="Ventura M."/>
        </authorList>
    </citation>
    <scope>NUCLEOTIDE SEQUENCE [LARGE SCALE GENOMIC DNA]</scope>
    <source>
        <strain evidence="3 4">LMG 31471</strain>
    </source>
</reference>
<feature type="transmembrane region" description="Helical" evidence="2">
    <location>
        <begin position="246"/>
        <end position="266"/>
    </location>
</feature>
<evidence type="ECO:0000256" key="2">
    <source>
        <dbReference type="SAM" id="Phobius"/>
    </source>
</evidence>
<evidence type="ECO:0000256" key="1">
    <source>
        <dbReference type="SAM" id="MobiDB-lite"/>
    </source>
</evidence>
<keyword evidence="2" id="KW-0812">Transmembrane</keyword>
<dbReference type="Proteomes" id="UP000441772">
    <property type="component" value="Unassembled WGS sequence"/>
</dbReference>
<name>A0A6I1GJQ0_9BIFI</name>
<sequence>MFRASSHSTKPAFTWNRAHWIGMVALFVLLLMLVMGSNMFVPEEGYNDALKMTPPDRFVWLTSMTVHWPIALAAANLILGLIRTGSPSFPLASALLGPLGFGWANMRLTPTRVYRDWDDWLALMRSDGLRPVGQTMYGMAVLTMTYLSVAFICYAIGRYGLRVLFVDPDPRSMSGRLLAWVRADTVRFGCWLTLAVTYGLLLAMIIIPGQGMAGVLMINFVVPPVLLVTCGAYASRTAALTHPWRTLLFPCISVLASVPLLGALIMPYQGVCEPGRNCMQVTDGWYVSWDALDDIRFFVMLFAVAAVLGFGAVWLIHRFARAFRRSGHMALSSSEGTPAGNATAHCARASTTTSTNGADHVPDASDSAPNANGPTDAIR</sequence>
<evidence type="ECO:0000313" key="3">
    <source>
        <dbReference type="EMBL" id="KAB7789587.1"/>
    </source>
</evidence>
<evidence type="ECO:0000313" key="4">
    <source>
        <dbReference type="Proteomes" id="UP000441772"/>
    </source>
</evidence>
<feature type="transmembrane region" description="Helical" evidence="2">
    <location>
        <begin position="89"/>
        <end position="106"/>
    </location>
</feature>